<dbReference type="Pfam" id="PF17863">
    <property type="entry name" value="AAA_lid_2"/>
    <property type="match status" value="1"/>
</dbReference>
<dbReference type="Pfam" id="PF07728">
    <property type="entry name" value="AAA_5"/>
    <property type="match status" value="1"/>
</dbReference>
<dbReference type="InterPro" id="IPR045006">
    <property type="entry name" value="CHLI-like"/>
</dbReference>
<gene>
    <name evidence="2" type="ORF">ABC969_16065</name>
</gene>
<organism evidence="2 3">
    <name type="scientific">Sphingomonas qilianensis</name>
    <dbReference type="NCBI Taxonomy" id="1736690"/>
    <lineage>
        <taxon>Bacteria</taxon>
        <taxon>Pseudomonadati</taxon>
        <taxon>Pseudomonadota</taxon>
        <taxon>Alphaproteobacteria</taxon>
        <taxon>Sphingomonadales</taxon>
        <taxon>Sphingomonadaceae</taxon>
        <taxon>Sphingomonas</taxon>
    </lineage>
</organism>
<dbReference type="SUPFAM" id="SSF52540">
    <property type="entry name" value="P-loop containing nucleoside triphosphate hydrolases"/>
    <property type="match status" value="1"/>
</dbReference>
<evidence type="ECO:0000313" key="2">
    <source>
        <dbReference type="EMBL" id="MEN2787930.1"/>
    </source>
</evidence>
<protein>
    <submittedName>
        <fullName evidence="2">ATP-binding protein</fullName>
    </submittedName>
</protein>
<dbReference type="InterPro" id="IPR011704">
    <property type="entry name" value="ATPase_dyneun-rel_AAA"/>
</dbReference>
<dbReference type="Proteomes" id="UP001404104">
    <property type="component" value="Unassembled WGS sequence"/>
</dbReference>
<evidence type="ECO:0000313" key="3">
    <source>
        <dbReference type="Proteomes" id="UP001404104"/>
    </source>
</evidence>
<keyword evidence="2" id="KW-0067">ATP-binding</keyword>
<dbReference type="InterPro" id="IPR027417">
    <property type="entry name" value="P-loop_NTPase"/>
</dbReference>
<dbReference type="PANTHER" id="PTHR32039">
    <property type="entry name" value="MAGNESIUM-CHELATASE SUBUNIT CHLI"/>
    <property type="match status" value="1"/>
</dbReference>
<dbReference type="PANTHER" id="PTHR32039:SF9">
    <property type="entry name" value="MAGNESIUM-CHELATASE SUBUNIT CHLI-2, CHLOROPLASTIC"/>
    <property type="match status" value="1"/>
</dbReference>
<dbReference type="Gene3D" id="3.40.50.300">
    <property type="entry name" value="P-loop containing nucleotide triphosphate hydrolases"/>
    <property type="match status" value="1"/>
</dbReference>
<evidence type="ECO:0000259" key="1">
    <source>
        <dbReference type="SMART" id="SM00382"/>
    </source>
</evidence>
<dbReference type="EMBL" id="JBDIMF010000008">
    <property type="protein sequence ID" value="MEN2787930.1"/>
    <property type="molecule type" value="Genomic_DNA"/>
</dbReference>
<dbReference type="Gene3D" id="1.10.8.80">
    <property type="entry name" value="Magnesium chelatase subunit I, C-Terminal domain"/>
    <property type="match status" value="1"/>
</dbReference>
<dbReference type="RefSeq" id="WP_345866174.1">
    <property type="nucleotide sequence ID" value="NZ_JBDIMF010000008.1"/>
</dbReference>
<dbReference type="CDD" id="cd00009">
    <property type="entry name" value="AAA"/>
    <property type="match status" value="1"/>
</dbReference>
<dbReference type="InterPro" id="IPR041628">
    <property type="entry name" value="ChlI/MoxR_AAA_lid"/>
</dbReference>
<dbReference type="GO" id="GO:0005524">
    <property type="term" value="F:ATP binding"/>
    <property type="evidence" value="ECO:0007669"/>
    <property type="project" value="UniProtKB-KW"/>
</dbReference>
<reference evidence="2 3" key="1">
    <citation type="submission" date="2024-05" db="EMBL/GenBank/DDBJ databases">
        <authorList>
            <person name="Liu Q."/>
            <person name="Xin Y.-H."/>
        </authorList>
    </citation>
    <scope>NUCLEOTIDE SEQUENCE [LARGE SCALE GENOMIC DNA]</scope>
    <source>
        <strain evidence="2 3">CGMCC 1.15349</strain>
    </source>
</reference>
<comment type="caution">
    <text evidence="2">The sequence shown here is derived from an EMBL/GenBank/DDBJ whole genome shotgun (WGS) entry which is preliminary data.</text>
</comment>
<proteinExistence type="predicted"/>
<accession>A0ABU9XWL4</accession>
<name>A0ABU9XWL4_9SPHN</name>
<dbReference type="SMART" id="SM00382">
    <property type="entry name" value="AAA"/>
    <property type="match status" value="1"/>
</dbReference>
<keyword evidence="3" id="KW-1185">Reference proteome</keyword>
<feature type="domain" description="AAA+ ATPase" evidence="1">
    <location>
        <begin position="28"/>
        <end position="190"/>
    </location>
</feature>
<dbReference type="InterPro" id="IPR003593">
    <property type="entry name" value="AAA+_ATPase"/>
</dbReference>
<keyword evidence="2" id="KW-0547">Nucleotide-binding</keyword>
<sequence length="321" mass="34428">MRVSFPFSAIVGQDDMKRALLIAAVDARIGGVMVFGDRGTGKSTAVRALAALLPSISATDAGYQDGTPRKGKVPVPFVDLPLGATEDRVVGALDLERALGAGVKAFEPGLLARANGGFLYIDEVNLLEDHIVDLLLDVAASGENVVEREGLSVRHPARFVLIGSGNPEEGELRPQLLDRFGLSVEVRTPQELAQRVEILKRCDAFEREPDAFGAVWARHERRTLKTIARGRAALADVELPEAVLIFASRLCIAVGADGLRGELTLMRAARALAALDGAAVVTQQHIATVAPMALRHRLRRNVLDETGSTVRIERALEELAA</sequence>